<dbReference type="Pfam" id="PF00501">
    <property type="entry name" value="AMP-binding"/>
    <property type="match status" value="2"/>
</dbReference>
<comment type="caution">
    <text evidence="5">The sequence shown here is derived from an EMBL/GenBank/DDBJ whole genome shotgun (WGS) entry which is preliminary data.</text>
</comment>
<dbReference type="Pfam" id="PF00668">
    <property type="entry name" value="Condensation"/>
    <property type="match status" value="3"/>
</dbReference>
<dbReference type="InterPro" id="IPR036736">
    <property type="entry name" value="ACP-like_sf"/>
</dbReference>
<dbReference type="Gene3D" id="3.30.559.30">
    <property type="entry name" value="Nonribosomal peptide synthetase, condensation domain"/>
    <property type="match status" value="3"/>
</dbReference>
<protein>
    <submittedName>
        <fullName evidence="5">Putative non-ribosomal peptide synthetase</fullName>
    </submittedName>
</protein>
<dbReference type="EMBL" id="BANR01000003">
    <property type="protein sequence ID" value="GAC47280.1"/>
    <property type="molecule type" value="Genomic_DNA"/>
</dbReference>
<dbReference type="GO" id="GO:0043041">
    <property type="term" value="P:amino acid activation for nonribosomal peptide biosynthetic process"/>
    <property type="evidence" value="ECO:0007669"/>
    <property type="project" value="TreeGrafter"/>
</dbReference>
<accession>L7KEG6</accession>
<dbReference type="CDD" id="cd05930">
    <property type="entry name" value="A_NRPS"/>
    <property type="match status" value="1"/>
</dbReference>
<dbReference type="InterPro" id="IPR000873">
    <property type="entry name" value="AMP-dep_synth/lig_dom"/>
</dbReference>
<dbReference type="FunFam" id="3.30.300.30:FF:000015">
    <property type="entry name" value="Nonribosomal peptide synthase SidD"/>
    <property type="match status" value="1"/>
</dbReference>
<dbReference type="PANTHER" id="PTHR45527:SF1">
    <property type="entry name" value="FATTY ACID SYNTHASE"/>
    <property type="match status" value="1"/>
</dbReference>
<sequence length="2664" mass="287236">MNDGALTGGEATPSGFLPLTAAQRGMWFAENLAADYSITIAHYIDIRDNGRTIDLQLLKQCVRDVAWEFESPFTSISEVDGVPIQAVDRMVNFVVDELDFRGQSNPEARAIEWMRARYARSIDLTVGPLATTCLLRIADDRTFLYMDGHHIVLDGYSALTSLMTALNRYNAQVDGTDEANPARAGLAEIVEYDQSYALSTRRERDREYWAEKVRDLPERVTLSTQSATAPLSAHNVVAGYDIDAETQRLVESVASGLNSSVAVVLTAAFSAFMARMTGTDEVVLSLPVTGRATAKVRNGGGMLSNMLPVRAAAVSDATMGELISQMHLELTGALRHQRFRFEDIRLEAGLADTVYASFGPIVNMMFFDKPITVTGATVGYHILSSGILEDLRCNLYQASPGAPLTVDLHGNPNLYTEDELDRHVRRFIAFTRALLSNLDSRITHVELLLPEERADLLALGAGESVAFEADGSVLAAFDAQCRATPDAAAIEFDDATWTYREFSQMRSDLARRLRTDGVGVGDTVVVSLERGVDQVCAVYAVLTLGAAYVPVDPQAPAARRTQITDTVGAALVVDDAYLRIGGAQFGQNAESELRSTSGPAAYVIFTSGSTGAPKGVEVGHRAVINRLEWMQQHYPLGADDRVLYKTPITFDVSVWELLWPLRTGARMVIARPGGHRDPDYLHSLMNQRSITVAHFVPSMLDVFTEVLESKCVPAVFPPSVRRVFTSGEALTAELASTVQSRSAVDLVNLYGPTEAAVDVTEYRVEPHVADVPIGRPVPNVSAYVLDSLLRPVPVNVTGELYLSGDQLAIGYTAQPGLTADRFVANPYDGGTRMYRTGDLVRWSSAGEILYIGRADFQVKIRGQRVELGEIESVMAELPGVDKAVVIARSDGGRTAVVGYIRRSRDTSDTTTDDDVTADTLLGWCRRRLPSHMVPSAIVFVDEFPVGANGKLDRTALAPPASQPEGHYVPPRTDDEIGLARIVEELLGVSGVGMRDNLFRLGADSLSAARLTARVRSELGRELRVLDIFGSDDIGQMARQLSDIDESDSGPRPMPRPDVLPLSSAQTRLWFINRLDPSAGTYNMAGTVALVDVDVDAMRSAVMDVVARHESLRTVFTAVDGEPIQVIRSIEDLPTDVVRGTEYVSRDDLDARVLQEASRGFDLTNETPLRVRIFVSDGNATVLVVLHHVAGDGASLMPLIRDVTTAYAARRAGTEPAWAPLPLQYADYALWQRERLGDRGDETSLVAQELRFWRNYLADLPELLDLPTDRPRPRIASGVGDFVDVSLGERRTRRVLELADSRGVTPFMVVHAALSIVLSRLAGVDDVPIGVAVAGRADKVLDDVVGMFVNTVLVRVRPQPGLSVGALIDEVRNEFASAIAHAETPFDVVIDELAPHRSLSHTPIYQVGVTWQRGLPAMSADDDPVEVRPVRVPAAKSDLSVSFVQSTRGGAEHIDAEFSYATDIFDKESVQRLTGFLLEVIDGMLADPTRSVGSLDIVGPEKRDSAPQPSPVEPQTFAALIDAGTARGLPTALAIDGEYRIRYADLIARANQFGRELIARGVGPGDIVAISIARSPDSVMATLAVIKSGAGFVLLDPAQPAARRAAMLADSGARVGIRLTSSGEGESVLGVEGDEPTVSWIDMNEPEIEIQIAGHGAGPIVDAERTMPIALSDVAYLIFTSGSTGTPKATAVSHRGLAGFARNLVESFGVDRYSRVLHVSSPSFDASILELLLAFSAGAQLVVASADTYAGEQLSDFIERHGVTHALLTPSVLATLDPHRAGSLSTILSGGEALSADLLRRWSQRRVFNLYGPTECTVWATLAGPLRADSEVTIGAALPGVTARVLDSALRPTPDGVAGELYLAGDQVALGYRGRPGLTATRFVADPFGHGTMYRTGDRVTRRTTGELVYHGRSDFQLKIRGLRIEPGEVDAALAAHPDVDAALSVGVTGPAGEAVLVTYVTASEGVEPQPEGLLAFAREQLPAYMVPQTVVILDEWPLTPVGKIDRKSLPAVDFTISADFVAPRSQLEGVIAGLFSETLGIDRVSVHDGFFELGGNSLAAAKLAARLSTVLDRQVSVRELFEASSTSELATHVANSFGGSTVPRLMPHNRAEMVPVSMVQRGMWLLNRADPDSAAYNVSMALRLEGDLDIAALTASVQDVIRRHESLRTTYPMVNGRPVQVITPADDAADAVDLRVAEVSGDTASAVAEVNAAGFDITEQPPTRLRLLRVSNTEHVLCFVVHHISADGASMAPLARDLMEAYAARSGGYAPRWRPLSIQYADFALWQAEKLEHTSDGVTEEERQLSYWSKRLSGVPDLLELPADRGRPKSPSFAGGAVEFEIAPDTVSALESIARVNNTTLFMVMHAAYVVFLSRISGVDDVVVGTPYAGRGEQALEQVVGMFVNTLPLRTSVRPGERFIDLLSRVRHEDLSDFSHTDVAFDVIVARVLRQPPVSYNPLFQVMFAFQNFEFPVVELPGVRATPLSEPDISAKVDLQLTLTPSGASTSSIAGQFTYARDLFDESTVARMAARFERVLDAVVADSNGVVGDIDIRLEDEFQQSSVENVSVGDVPLADLVRLAAAESPAAIAVDFGGVSLTFADIKTSMTAMASLMPDSGDDSALTMALMTGVAPLAAGGPDALDEVLKALRDNAIQLVTTEEAHRP</sequence>
<evidence type="ECO:0000256" key="2">
    <source>
        <dbReference type="ARBA" id="ARBA00022450"/>
    </source>
</evidence>
<dbReference type="InterPro" id="IPR025110">
    <property type="entry name" value="AMP-bd_C"/>
</dbReference>
<dbReference type="SUPFAM" id="SSF47336">
    <property type="entry name" value="ACP-like"/>
    <property type="match status" value="2"/>
</dbReference>
<keyword evidence="2" id="KW-0596">Phosphopantetheine</keyword>
<evidence type="ECO:0000313" key="6">
    <source>
        <dbReference type="Proteomes" id="UP000010988"/>
    </source>
</evidence>
<dbReference type="GO" id="GO:0005829">
    <property type="term" value="C:cytosol"/>
    <property type="evidence" value="ECO:0007669"/>
    <property type="project" value="TreeGrafter"/>
</dbReference>
<dbReference type="STRING" id="1220583.GOACH_03_02980"/>
<dbReference type="GO" id="GO:0047527">
    <property type="term" value="F:2,3-dihydroxybenzoate-serine ligase activity"/>
    <property type="evidence" value="ECO:0007669"/>
    <property type="project" value="TreeGrafter"/>
</dbReference>
<gene>
    <name evidence="5" type="ORF">GOACH_03_02980</name>
</gene>
<dbReference type="PROSITE" id="PS00012">
    <property type="entry name" value="PHOSPHOPANTETHEINE"/>
    <property type="match status" value="2"/>
</dbReference>
<dbReference type="CDD" id="cd19540">
    <property type="entry name" value="LCL_NRPS-like"/>
    <property type="match status" value="2"/>
</dbReference>
<dbReference type="InterPro" id="IPR045851">
    <property type="entry name" value="AMP-bd_C_sf"/>
</dbReference>
<keyword evidence="6" id="KW-1185">Reference proteome</keyword>
<evidence type="ECO:0000256" key="1">
    <source>
        <dbReference type="ARBA" id="ARBA00001957"/>
    </source>
</evidence>
<dbReference type="Proteomes" id="UP000010988">
    <property type="component" value="Unassembled WGS sequence"/>
</dbReference>
<dbReference type="FunFam" id="3.40.50.12780:FF:000012">
    <property type="entry name" value="Non-ribosomal peptide synthetase"/>
    <property type="match status" value="1"/>
</dbReference>
<dbReference type="Gene3D" id="1.10.1200.10">
    <property type="entry name" value="ACP-like"/>
    <property type="match status" value="2"/>
</dbReference>
<dbReference type="SUPFAM" id="SSF56801">
    <property type="entry name" value="Acetyl-CoA synthetase-like"/>
    <property type="match status" value="2"/>
</dbReference>
<dbReference type="Gene3D" id="3.30.559.10">
    <property type="entry name" value="Chloramphenicol acetyltransferase-like domain"/>
    <property type="match status" value="3"/>
</dbReference>
<keyword evidence="3" id="KW-0597">Phosphoprotein</keyword>
<evidence type="ECO:0000313" key="5">
    <source>
        <dbReference type="EMBL" id="GAC47280.1"/>
    </source>
</evidence>
<dbReference type="GO" id="GO:0009366">
    <property type="term" value="C:enterobactin synthetase complex"/>
    <property type="evidence" value="ECO:0007669"/>
    <property type="project" value="TreeGrafter"/>
</dbReference>
<name>L7KEG6_9ACTN</name>
<comment type="cofactor">
    <cofactor evidence="1">
        <name>pantetheine 4'-phosphate</name>
        <dbReference type="ChEBI" id="CHEBI:47942"/>
    </cofactor>
</comment>
<dbReference type="PANTHER" id="PTHR45527">
    <property type="entry name" value="NONRIBOSOMAL PEPTIDE SYNTHETASE"/>
    <property type="match status" value="1"/>
</dbReference>
<dbReference type="InterPro" id="IPR010071">
    <property type="entry name" value="AA_adenyl_dom"/>
</dbReference>
<dbReference type="InterPro" id="IPR020806">
    <property type="entry name" value="PKS_PP-bd"/>
</dbReference>
<dbReference type="Gene3D" id="3.40.50.12780">
    <property type="entry name" value="N-terminal domain of ligase-like"/>
    <property type="match status" value="1"/>
</dbReference>
<feature type="domain" description="Carrier" evidence="4">
    <location>
        <begin position="2022"/>
        <end position="2097"/>
    </location>
</feature>
<dbReference type="OrthoDB" id="2472181at2"/>
<proteinExistence type="predicted"/>
<dbReference type="Pfam" id="PF13193">
    <property type="entry name" value="AMP-binding_C"/>
    <property type="match status" value="2"/>
</dbReference>
<dbReference type="Gene3D" id="3.30.300.30">
    <property type="match status" value="2"/>
</dbReference>
<dbReference type="Gene3D" id="2.30.38.10">
    <property type="entry name" value="Luciferase, Domain 3"/>
    <property type="match status" value="1"/>
</dbReference>
<organism evidence="5 6">
    <name type="scientific">Gordonia aichiensis NBRC 108223</name>
    <dbReference type="NCBI Taxonomy" id="1220583"/>
    <lineage>
        <taxon>Bacteria</taxon>
        <taxon>Bacillati</taxon>
        <taxon>Actinomycetota</taxon>
        <taxon>Actinomycetes</taxon>
        <taxon>Mycobacteriales</taxon>
        <taxon>Gordoniaceae</taxon>
        <taxon>Gordonia</taxon>
    </lineage>
</organism>
<dbReference type="Gene3D" id="3.40.50.980">
    <property type="match status" value="2"/>
</dbReference>
<evidence type="ECO:0000259" key="4">
    <source>
        <dbReference type="PROSITE" id="PS50075"/>
    </source>
</evidence>
<dbReference type="UniPathway" id="UPA00011"/>
<dbReference type="SMART" id="SM00823">
    <property type="entry name" value="PKS_PP"/>
    <property type="match status" value="2"/>
</dbReference>
<dbReference type="PROSITE" id="PS00455">
    <property type="entry name" value="AMP_BINDING"/>
    <property type="match status" value="2"/>
</dbReference>
<dbReference type="SUPFAM" id="SSF52777">
    <property type="entry name" value="CoA-dependent acyltransferases"/>
    <property type="match status" value="6"/>
</dbReference>
<dbReference type="InterPro" id="IPR001242">
    <property type="entry name" value="Condensation_dom"/>
</dbReference>
<reference evidence="5 6" key="1">
    <citation type="submission" date="2012-12" db="EMBL/GenBank/DDBJ databases">
        <title>Whole genome shotgun sequence of Gordonia aichiensis NBRC 108223.</title>
        <authorList>
            <person name="Isaki-Nakamura S."/>
            <person name="Hosoyama A."/>
            <person name="Tsuchikane K."/>
            <person name="Ando Y."/>
            <person name="Baba S."/>
            <person name="Ohji S."/>
            <person name="Hamada M."/>
            <person name="Tamura T."/>
            <person name="Yamazoe A."/>
            <person name="Yamazaki S."/>
            <person name="Fujita N."/>
        </authorList>
    </citation>
    <scope>NUCLEOTIDE SEQUENCE [LARGE SCALE GENOMIC DNA]</scope>
    <source>
        <strain evidence="5 6">NBRC 108223</strain>
    </source>
</reference>
<dbReference type="Pfam" id="PF00550">
    <property type="entry name" value="PP-binding"/>
    <property type="match status" value="2"/>
</dbReference>
<dbReference type="eggNOG" id="COG1020">
    <property type="taxonomic scope" value="Bacteria"/>
</dbReference>
<dbReference type="RefSeq" id="WP_005170335.1">
    <property type="nucleotide sequence ID" value="NZ_BANR01000003.1"/>
</dbReference>
<dbReference type="InterPro" id="IPR042099">
    <property type="entry name" value="ANL_N_sf"/>
</dbReference>
<dbReference type="InterPro" id="IPR006162">
    <property type="entry name" value="Ppantetheine_attach_site"/>
</dbReference>
<dbReference type="PROSITE" id="PS50075">
    <property type="entry name" value="CARRIER"/>
    <property type="match status" value="2"/>
</dbReference>
<dbReference type="GO" id="GO:0008610">
    <property type="term" value="P:lipid biosynthetic process"/>
    <property type="evidence" value="ECO:0007669"/>
    <property type="project" value="UniProtKB-ARBA"/>
</dbReference>
<dbReference type="NCBIfam" id="TIGR01733">
    <property type="entry name" value="AA-adenyl-dom"/>
    <property type="match status" value="2"/>
</dbReference>
<dbReference type="GO" id="GO:0031177">
    <property type="term" value="F:phosphopantetheine binding"/>
    <property type="evidence" value="ECO:0007669"/>
    <property type="project" value="InterPro"/>
</dbReference>
<evidence type="ECO:0000256" key="3">
    <source>
        <dbReference type="ARBA" id="ARBA00022553"/>
    </source>
</evidence>
<feature type="domain" description="Carrier" evidence="4">
    <location>
        <begin position="969"/>
        <end position="1044"/>
    </location>
</feature>
<dbReference type="GO" id="GO:0009239">
    <property type="term" value="P:enterobactin biosynthetic process"/>
    <property type="evidence" value="ECO:0007669"/>
    <property type="project" value="TreeGrafter"/>
</dbReference>
<dbReference type="InterPro" id="IPR020845">
    <property type="entry name" value="AMP-binding_CS"/>
</dbReference>
<dbReference type="InterPro" id="IPR023213">
    <property type="entry name" value="CAT-like_dom_sf"/>
</dbReference>
<dbReference type="InterPro" id="IPR009081">
    <property type="entry name" value="PP-bd_ACP"/>
</dbReference>